<sequence length="176" mass="20211">MIHWHGLCWRFDKEPHNLMHQAFIDGKTDEECAKLLSDWAKLQYKMTANHSAVLDENERPRKNIWPPPESTAPAPPDEKILLLNYSWICAVQKCINASHSWEGYPVAIFLDDDVQLPPVLDTPVYKGNSKSPTGMHGALVWKEFDNEVLLNSVVRQAEDQNYLKNIIGALREYKLT</sequence>
<gene>
    <name evidence="1" type="ORF">MCOR_36376</name>
</gene>
<keyword evidence="2" id="KW-1185">Reference proteome</keyword>
<name>A0A6J8D486_MYTCO</name>
<dbReference type="EMBL" id="CACVKT020006490">
    <property type="protein sequence ID" value="CAC5402437.1"/>
    <property type="molecule type" value="Genomic_DNA"/>
</dbReference>
<organism evidence="1 2">
    <name type="scientific">Mytilus coruscus</name>
    <name type="common">Sea mussel</name>
    <dbReference type="NCBI Taxonomy" id="42192"/>
    <lineage>
        <taxon>Eukaryota</taxon>
        <taxon>Metazoa</taxon>
        <taxon>Spiralia</taxon>
        <taxon>Lophotrochozoa</taxon>
        <taxon>Mollusca</taxon>
        <taxon>Bivalvia</taxon>
        <taxon>Autobranchia</taxon>
        <taxon>Pteriomorphia</taxon>
        <taxon>Mytilida</taxon>
        <taxon>Mytiloidea</taxon>
        <taxon>Mytilidae</taxon>
        <taxon>Mytilinae</taxon>
        <taxon>Mytilus</taxon>
    </lineage>
</organism>
<reference evidence="1 2" key="1">
    <citation type="submission" date="2020-06" db="EMBL/GenBank/DDBJ databases">
        <authorList>
            <person name="Li R."/>
            <person name="Bekaert M."/>
        </authorList>
    </citation>
    <scope>NUCLEOTIDE SEQUENCE [LARGE SCALE GENOMIC DNA]</scope>
    <source>
        <strain evidence="2">wild</strain>
    </source>
</reference>
<dbReference type="AlphaFoldDB" id="A0A6J8D486"/>
<protein>
    <submittedName>
        <fullName evidence="1">Uncharacterized protein</fullName>
    </submittedName>
</protein>
<evidence type="ECO:0000313" key="1">
    <source>
        <dbReference type="EMBL" id="CAC5402437.1"/>
    </source>
</evidence>
<evidence type="ECO:0000313" key="2">
    <source>
        <dbReference type="Proteomes" id="UP000507470"/>
    </source>
</evidence>
<proteinExistence type="predicted"/>
<dbReference type="Proteomes" id="UP000507470">
    <property type="component" value="Unassembled WGS sequence"/>
</dbReference>
<accession>A0A6J8D486</accession>